<evidence type="ECO:0000259" key="1">
    <source>
        <dbReference type="Pfam" id="PF14493"/>
    </source>
</evidence>
<evidence type="ECO:0000313" key="3">
    <source>
        <dbReference type="Proteomes" id="UP000277864"/>
    </source>
</evidence>
<dbReference type="InterPro" id="IPR029491">
    <property type="entry name" value="Helicase_HTH"/>
</dbReference>
<accession>A0A429Z7P7</accession>
<reference evidence="2 3" key="1">
    <citation type="submission" date="2018-03" db="EMBL/GenBank/DDBJ databases">
        <authorList>
            <person name="Gulvik C.A."/>
        </authorList>
    </citation>
    <scope>NUCLEOTIDE SEQUENCE [LARGE SCALE GENOMIC DNA]</scope>
    <source>
        <strain evidence="2 3">JCM 31581</strain>
    </source>
</reference>
<dbReference type="EMBL" id="PXZH01000001">
    <property type="protein sequence ID" value="RST89727.1"/>
    <property type="molecule type" value="Genomic_DNA"/>
</dbReference>
<sequence length="362" mass="42401">MTDDINIYILSLFHPKNKQRSSSVYQILRGKKTASTLSFCLFHHLWSGFQLFPYLSVEAYEQRLAELKAKGYLVADEADGKYLLLSQAGQACLLEHPFWMAFSKEVDHFSYGVAGPLFLERLLFLSQVISELSYQSKQYEPITSEEEQLFWVKQWLAKTKVSKEGLISNFYTEWQKLLEQLADSQRQRLVSLLTGHHKIGTTYYQLQQMYHWSEFQRIAYKIYDCQQIIHLIKTSEDFPLFASVLASIPKQTISKSAQLTYNYVEQGLDSVSIQRLRQIKPSTVQDHLIEAAVLLDDFSFDACLDKQVVLQLETYEKKQPQIIEWQFKQVQGFDESISFLEVRLYQILKVKQYDRENFRPTS</sequence>
<dbReference type="Proteomes" id="UP000277864">
    <property type="component" value="Unassembled WGS sequence"/>
</dbReference>
<dbReference type="OrthoDB" id="2168040at2"/>
<dbReference type="Pfam" id="PF14493">
    <property type="entry name" value="HTH_40"/>
    <property type="match status" value="1"/>
</dbReference>
<organism evidence="2 3">
    <name type="scientific">Vagococcus humatus</name>
    <dbReference type="NCBI Taxonomy" id="1889241"/>
    <lineage>
        <taxon>Bacteria</taxon>
        <taxon>Bacillati</taxon>
        <taxon>Bacillota</taxon>
        <taxon>Bacilli</taxon>
        <taxon>Lactobacillales</taxon>
        <taxon>Enterococcaceae</taxon>
        <taxon>Vagococcus</taxon>
    </lineage>
</organism>
<proteinExistence type="predicted"/>
<feature type="domain" description="Helicase Helix-turn-helix" evidence="1">
    <location>
        <begin position="256"/>
        <end position="345"/>
    </location>
</feature>
<comment type="caution">
    <text evidence="2">The sequence shown here is derived from an EMBL/GenBank/DDBJ whole genome shotgun (WGS) entry which is preliminary data.</text>
</comment>
<name>A0A429Z7P7_9ENTE</name>
<gene>
    <name evidence="2" type="ORF">C7P63_01220</name>
</gene>
<keyword evidence="3" id="KW-1185">Reference proteome</keyword>
<protein>
    <recommendedName>
        <fullName evidence="1">Helicase Helix-turn-helix domain-containing protein</fullName>
    </recommendedName>
</protein>
<dbReference type="RefSeq" id="WP_125942337.1">
    <property type="nucleotide sequence ID" value="NZ_PXZH01000001.1"/>
</dbReference>
<evidence type="ECO:0000313" key="2">
    <source>
        <dbReference type="EMBL" id="RST89727.1"/>
    </source>
</evidence>
<dbReference type="AlphaFoldDB" id="A0A429Z7P7"/>